<dbReference type="GO" id="GO:0005886">
    <property type="term" value="C:plasma membrane"/>
    <property type="evidence" value="ECO:0007669"/>
    <property type="project" value="UniProtKB-SubCell"/>
</dbReference>
<evidence type="ECO:0000256" key="3">
    <source>
        <dbReference type="ARBA" id="ARBA00022475"/>
    </source>
</evidence>
<dbReference type="eggNOG" id="COG1887">
    <property type="taxonomic scope" value="Bacteria"/>
</dbReference>
<keyword evidence="6" id="KW-0472">Membrane</keyword>
<dbReference type="Gene3D" id="3.40.50.11820">
    <property type="match status" value="1"/>
</dbReference>
<dbReference type="PANTHER" id="PTHR37316:SF3">
    <property type="entry name" value="TEICHOIC ACID GLYCEROL-PHOSPHATE TRANSFERASE"/>
    <property type="match status" value="1"/>
</dbReference>
<comment type="similarity">
    <text evidence="2">Belongs to the CDP-glycerol glycerophosphotransferase family.</text>
</comment>
<dbReference type="KEGG" id="kra:Krad_1574"/>
<dbReference type="GO" id="GO:0019350">
    <property type="term" value="P:teichoic acid biosynthetic process"/>
    <property type="evidence" value="ECO:0007669"/>
    <property type="project" value="UniProtKB-KW"/>
</dbReference>
<dbReference type="Gene3D" id="3.40.50.12580">
    <property type="match status" value="1"/>
</dbReference>
<dbReference type="PANTHER" id="PTHR37316">
    <property type="entry name" value="TEICHOIC ACID GLYCEROL-PHOSPHATE PRIMASE"/>
    <property type="match status" value="1"/>
</dbReference>
<dbReference type="Pfam" id="PF04464">
    <property type="entry name" value="Glyphos_transf"/>
    <property type="match status" value="1"/>
</dbReference>
<dbReference type="InterPro" id="IPR043148">
    <property type="entry name" value="TagF_C"/>
</dbReference>
<dbReference type="Proteomes" id="UP000001116">
    <property type="component" value="Chromosome"/>
</dbReference>
<dbReference type="STRING" id="266940.Krad_1574"/>
<evidence type="ECO:0000256" key="2">
    <source>
        <dbReference type="ARBA" id="ARBA00010488"/>
    </source>
</evidence>
<dbReference type="EMBL" id="CP000750">
    <property type="protein sequence ID" value="ABS03060.1"/>
    <property type="molecule type" value="Genomic_DNA"/>
</dbReference>
<dbReference type="AlphaFoldDB" id="A6W8C1"/>
<keyword evidence="3" id="KW-1003">Cell membrane</keyword>
<evidence type="ECO:0000256" key="5">
    <source>
        <dbReference type="ARBA" id="ARBA00022944"/>
    </source>
</evidence>
<name>A6W8C1_KINRD</name>
<organism evidence="8 9">
    <name type="scientific">Kineococcus radiotolerans (strain ATCC BAA-149 / DSM 14245 / SRS30216)</name>
    <dbReference type="NCBI Taxonomy" id="266940"/>
    <lineage>
        <taxon>Bacteria</taxon>
        <taxon>Bacillati</taxon>
        <taxon>Actinomycetota</taxon>
        <taxon>Actinomycetes</taxon>
        <taxon>Kineosporiales</taxon>
        <taxon>Kineosporiaceae</taxon>
        <taxon>Kineococcus</taxon>
    </lineage>
</organism>
<evidence type="ECO:0000313" key="9">
    <source>
        <dbReference type="Proteomes" id="UP000001116"/>
    </source>
</evidence>
<evidence type="ECO:0000256" key="4">
    <source>
        <dbReference type="ARBA" id="ARBA00022679"/>
    </source>
</evidence>
<dbReference type="GO" id="GO:0047355">
    <property type="term" value="F:CDP-glycerol glycerophosphotransferase activity"/>
    <property type="evidence" value="ECO:0007669"/>
    <property type="project" value="InterPro"/>
</dbReference>
<evidence type="ECO:0000256" key="1">
    <source>
        <dbReference type="ARBA" id="ARBA00004202"/>
    </source>
</evidence>
<feature type="region of interest" description="Disordered" evidence="7">
    <location>
        <begin position="1"/>
        <end position="34"/>
    </location>
</feature>
<evidence type="ECO:0000256" key="6">
    <source>
        <dbReference type="ARBA" id="ARBA00023136"/>
    </source>
</evidence>
<dbReference type="InterPro" id="IPR007554">
    <property type="entry name" value="Glycerophosphate_synth"/>
</dbReference>
<gene>
    <name evidence="8" type="ordered locus">Krad_1574</name>
</gene>
<evidence type="ECO:0000313" key="8">
    <source>
        <dbReference type="EMBL" id="ABS03060.1"/>
    </source>
</evidence>
<feature type="compositionally biased region" description="Low complexity" evidence="7">
    <location>
        <begin position="16"/>
        <end position="33"/>
    </location>
</feature>
<reference evidence="9" key="1">
    <citation type="journal article" date="2008" name="PLoS ONE">
        <title>Survival in nuclear waste, extreme resistance, and potential applications gleaned from the genome sequence of Kineococcus radiotolerans SRS30216.</title>
        <authorList>
            <person name="Bagwell C.E."/>
            <person name="Bhat S."/>
            <person name="Hawkins G.M."/>
            <person name="Smith B.W."/>
            <person name="Biswas T."/>
            <person name="Hoover T.R."/>
            <person name="Saunders E."/>
            <person name="Han C.S."/>
            <person name="Tsodikov O.V."/>
            <person name="Shimkets L.J."/>
        </authorList>
    </citation>
    <scope>NUCLEOTIDE SEQUENCE [LARGE SCALE GENOMIC DNA]</scope>
    <source>
        <strain evidence="9">ATCC BAA-149 / DSM 14245 / SRS30216</strain>
    </source>
</reference>
<keyword evidence="4" id="KW-0808">Transferase</keyword>
<accession>A6W8C1</accession>
<sequence>MIGPPDGGANRRRGRAGPTLRTDRATTTGPTTGVDREKNVKIVYYSFGGRYSDNPRALHWRALSRGVTGVEHVWLADPRHAGSFPVGTTTVPLGTPAALAALESADVVVADNHLPPFTKAPGATYLQTWHGTPLKRIHRDAINQAHGNEAVLARLDDDVTRWDVLLGPSAAGAVPLRAAFGVTGEVPVTGYPRNDALLAPDAGERRERVRAALGIEPGRTAVLYAPTWRDDDRATGGDPDARLPLDPDRFAQRLGEDHVLLLRLHHLVPETLRGRRVAGVVDVSEHPDVNDLYLAADVLVSDYSSAVFDFALTGRPILFFAYDLEHYRDVVRGFYFDLLEIAPGPVLQTCEEVLDALADLDGVQVAWQERYEAFRARFCHAEDGRAADRVLDLLLAPATAGVGA</sequence>
<proteinExistence type="inferred from homology"/>
<protein>
    <submittedName>
        <fullName evidence="8">CDP-glycerol:poly(Glycerophosphate) glycerophosphotransferase</fullName>
    </submittedName>
</protein>
<evidence type="ECO:0000256" key="7">
    <source>
        <dbReference type="SAM" id="MobiDB-lite"/>
    </source>
</evidence>
<dbReference type="InterPro" id="IPR051612">
    <property type="entry name" value="Teichoic_Acid_Biosynth"/>
</dbReference>
<comment type="subcellular location">
    <subcellularLocation>
        <location evidence="1">Cell membrane</location>
        <topology evidence="1">Peripheral membrane protein</topology>
    </subcellularLocation>
</comment>
<dbReference type="InterPro" id="IPR043149">
    <property type="entry name" value="TagF_N"/>
</dbReference>
<keyword evidence="9" id="KW-1185">Reference proteome</keyword>
<keyword evidence="5" id="KW-0777">Teichoic acid biosynthesis</keyword>
<dbReference type="SUPFAM" id="SSF53756">
    <property type="entry name" value="UDP-Glycosyltransferase/glycogen phosphorylase"/>
    <property type="match status" value="1"/>
</dbReference>
<dbReference type="HOGENOM" id="CLU_029598_1_1_11"/>